<gene>
    <name evidence="2" type="ORF">N0F65_004426</name>
</gene>
<proteinExistence type="predicted"/>
<dbReference type="Proteomes" id="UP001146120">
    <property type="component" value="Unassembled WGS sequence"/>
</dbReference>
<feature type="compositionally biased region" description="Low complexity" evidence="1">
    <location>
        <begin position="41"/>
        <end position="54"/>
    </location>
</feature>
<sequence length="93" mass="9556">MTTGDQYAHTHGGMGIAMPGMGAAIPMPGLAKAGTRIPGMASESPESAEPESAPDVSHVRSFQATMSRAAGPKRRGPTRGPPPGAFRMPVRCI</sequence>
<protein>
    <submittedName>
        <fullName evidence="2">Uncharacterized protein</fullName>
    </submittedName>
</protein>
<accession>A0AAV2ZJI2</accession>
<evidence type="ECO:0000256" key="1">
    <source>
        <dbReference type="SAM" id="MobiDB-lite"/>
    </source>
</evidence>
<comment type="caution">
    <text evidence="2">The sequence shown here is derived from an EMBL/GenBank/DDBJ whole genome shotgun (WGS) entry which is preliminary data.</text>
</comment>
<organism evidence="2 3">
    <name type="scientific">Lagenidium giganteum</name>
    <dbReference type="NCBI Taxonomy" id="4803"/>
    <lineage>
        <taxon>Eukaryota</taxon>
        <taxon>Sar</taxon>
        <taxon>Stramenopiles</taxon>
        <taxon>Oomycota</taxon>
        <taxon>Peronosporomycetes</taxon>
        <taxon>Pythiales</taxon>
        <taxon>Pythiaceae</taxon>
    </lineage>
</organism>
<name>A0AAV2ZJI2_9STRA</name>
<dbReference type="AlphaFoldDB" id="A0AAV2ZJI2"/>
<dbReference type="EMBL" id="DAKRPA010000005">
    <property type="protein sequence ID" value="DBA04789.1"/>
    <property type="molecule type" value="Genomic_DNA"/>
</dbReference>
<feature type="region of interest" description="Disordered" evidence="1">
    <location>
        <begin position="32"/>
        <end position="93"/>
    </location>
</feature>
<reference evidence="2" key="2">
    <citation type="journal article" date="2023" name="Microbiol Resour">
        <title>Decontamination and Annotation of the Draft Genome Sequence of the Oomycete Lagenidium giganteum ARSEF 373.</title>
        <authorList>
            <person name="Morgan W.R."/>
            <person name="Tartar A."/>
        </authorList>
    </citation>
    <scope>NUCLEOTIDE SEQUENCE</scope>
    <source>
        <strain evidence="2">ARSEF 373</strain>
    </source>
</reference>
<evidence type="ECO:0000313" key="2">
    <source>
        <dbReference type="EMBL" id="DBA04789.1"/>
    </source>
</evidence>
<reference evidence="2" key="1">
    <citation type="submission" date="2022-11" db="EMBL/GenBank/DDBJ databases">
        <authorList>
            <person name="Morgan W.R."/>
            <person name="Tartar A."/>
        </authorList>
    </citation>
    <scope>NUCLEOTIDE SEQUENCE</scope>
    <source>
        <strain evidence="2">ARSEF 373</strain>
    </source>
</reference>
<evidence type="ECO:0000313" key="3">
    <source>
        <dbReference type="Proteomes" id="UP001146120"/>
    </source>
</evidence>
<keyword evidence="3" id="KW-1185">Reference proteome</keyword>